<gene>
    <name evidence="1" type="ordered locus">ambt_15710</name>
</gene>
<evidence type="ECO:0000313" key="2">
    <source>
        <dbReference type="Proteomes" id="UP000000683"/>
    </source>
</evidence>
<evidence type="ECO:0000313" key="1">
    <source>
        <dbReference type="EMBL" id="AEF04652.1"/>
    </source>
</evidence>
<dbReference type="AlphaFoldDB" id="F5ZEV2"/>
<protein>
    <submittedName>
        <fullName evidence="1">Uncharacterized protein</fullName>
    </submittedName>
</protein>
<accession>F5ZEV2</accession>
<dbReference type="KEGG" id="alt:ambt_15710"/>
<sequence>MEVGLGWNLGLAKTELGAASYDGVRFVKASATILYST</sequence>
<dbReference type="Proteomes" id="UP000000683">
    <property type="component" value="Chromosome"/>
</dbReference>
<keyword evidence="2" id="KW-1185">Reference proteome</keyword>
<organism evidence="1 2">
    <name type="scientific">Alteromonas naphthalenivorans</name>
    <dbReference type="NCBI Taxonomy" id="715451"/>
    <lineage>
        <taxon>Bacteria</taxon>
        <taxon>Pseudomonadati</taxon>
        <taxon>Pseudomonadota</taxon>
        <taxon>Gammaproteobacteria</taxon>
        <taxon>Alteromonadales</taxon>
        <taxon>Alteromonadaceae</taxon>
        <taxon>Alteromonas/Salinimonas group</taxon>
        <taxon>Alteromonas</taxon>
    </lineage>
</organism>
<dbReference type="HOGENOM" id="CLU_3339231_0_0_6"/>
<proteinExistence type="predicted"/>
<dbReference type="EMBL" id="CP002339">
    <property type="protein sequence ID" value="AEF04652.1"/>
    <property type="molecule type" value="Genomic_DNA"/>
</dbReference>
<name>F5ZEV2_ALTNA</name>
<reference evidence="1 2" key="1">
    <citation type="journal article" date="2011" name="J. Bacteriol.">
        <title>Complete genome sequence of the polycyclic aromatic hydrocarbon-degrading bacterium Alteromonas sp. strain SN2.</title>
        <authorList>
            <person name="Jin H.M."/>
            <person name="Jeong H."/>
            <person name="Moon E.J."/>
            <person name="Math R.K."/>
            <person name="Lee K."/>
            <person name="Kim H.J."/>
            <person name="Jeon C.O."/>
            <person name="Oh T.K."/>
            <person name="Kim J.F."/>
        </authorList>
    </citation>
    <scope>NUCLEOTIDE SEQUENCE [LARGE SCALE GENOMIC DNA]</scope>
    <source>
        <strain evidence="2">JCM 17741 / KACC 18427 / KCTC 11700BP / SN2</strain>
    </source>
</reference>